<organism evidence="1 2">
    <name type="scientific">Daphnia magna</name>
    <dbReference type="NCBI Taxonomy" id="35525"/>
    <lineage>
        <taxon>Eukaryota</taxon>
        <taxon>Metazoa</taxon>
        <taxon>Ecdysozoa</taxon>
        <taxon>Arthropoda</taxon>
        <taxon>Crustacea</taxon>
        <taxon>Branchiopoda</taxon>
        <taxon>Diplostraca</taxon>
        <taxon>Cladocera</taxon>
        <taxon>Anomopoda</taxon>
        <taxon>Daphniidae</taxon>
        <taxon>Daphnia</taxon>
    </lineage>
</organism>
<proteinExistence type="predicted"/>
<protein>
    <submittedName>
        <fullName evidence="1">Uncharacterized protein</fullName>
    </submittedName>
</protein>
<reference evidence="1 2" key="1">
    <citation type="journal article" date="2023" name="Nucleic Acids Res.">
        <title>The hologenome of Daphnia magna reveals possible DNA methylation and microbiome-mediated evolution of the host genome.</title>
        <authorList>
            <person name="Chaturvedi A."/>
            <person name="Li X."/>
            <person name="Dhandapani V."/>
            <person name="Marshall H."/>
            <person name="Kissane S."/>
            <person name="Cuenca-Cambronero M."/>
            <person name="Asole G."/>
            <person name="Calvet F."/>
            <person name="Ruiz-Romero M."/>
            <person name="Marangio P."/>
            <person name="Guigo R."/>
            <person name="Rago D."/>
            <person name="Mirbahai L."/>
            <person name="Eastwood N."/>
            <person name="Colbourne J.K."/>
            <person name="Zhou J."/>
            <person name="Mallon E."/>
            <person name="Orsini L."/>
        </authorList>
    </citation>
    <scope>NUCLEOTIDE SEQUENCE [LARGE SCALE GENOMIC DNA]</scope>
    <source>
        <strain evidence="1">LRV0_1</strain>
    </source>
</reference>
<evidence type="ECO:0000313" key="2">
    <source>
        <dbReference type="Proteomes" id="UP001234178"/>
    </source>
</evidence>
<accession>A0ABR0AAS6</accession>
<name>A0ABR0AAS6_9CRUS</name>
<evidence type="ECO:0000313" key="1">
    <source>
        <dbReference type="EMBL" id="KAK4022242.1"/>
    </source>
</evidence>
<comment type="caution">
    <text evidence="1">The sequence shown here is derived from an EMBL/GenBank/DDBJ whole genome shotgun (WGS) entry which is preliminary data.</text>
</comment>
<dbReference type="EMBL" id="JAOYFB010000037">
    <property type="protein sequence ID" value="KAK4022242.1"/>
    <property type="molecule type" value="Genomic_DNA"/>
</dbReference>
<sequence>MNKQSMGFEVYRLQKKLQYHITGIIRSQPSSSDLLFVGSKEYKAREEKSDWNDDCFSKSFLEYARFMLDQLEPVFTDASLIDAP</sequence>
<dbReference type="Proteomes" id="UP001234178">
    <property type="component" value="Unassembled WGS sequence"/>
</dbReference>
<gene>
    <name evidence="1" type="ORF">OUZ56_007721</name>
</gene>
<keyword evidence="2" id="KW-1185">Reference proteome</keyword>